<dbReference type="FunFam" id="2.40.10.10:FF:000002">
    <property type="entry name" value="Transmembrane protease serine"/>
    <property type="match status" value="1"/>
</dbReference>
<dbReference type="GO" id="GO:0004252">
    <property type="term" value="F:serine-type endopeptidase activity"/>
    <property type="evidence" value="ECO:0007669"/>
    <property type="project" value="InterPro"/>
</dbReference>
<reference evidence="9" key="3">
    <citation type="submission" date="2025-09" db="UniProtKB">
        <authorList>
            <consortium name="Ensembl"/>
        </authorList>
    </citation>
    <scope>IDENTIFICATION</scope>
</reference>
<dbReference type="AlphaFoldDB" id="A0A4W6ECT9"/>
<dbReference type="Gene3D" id="2.40.10.10">
    <property type="entry name" value="Trypsin-like serine proteases"/>
    <property type="match status" value="2"/>
</dbReference>
<dbReference type="Gene3D" id="3.10.250.10">
    <property type="entry name" value="SRCR-like domain"/>
    <property type="match status" value="1"/>
</dbReference>
<dbReference type="CDD" id="cd00190">
    <property type="entry name" value="Tryp_SPc"/>
    <property type="match status" value="1"/>
</dbReference>
<dbReference type="PROSITE" id="PS50240">
    <property type="entry name" value="TRYPSIN_DOM"/>
    <property type="match status" value="1"/>
</dbReference>
<dbReference type="InterPro" id="IPR001254">
    <property type="entry name" value="Trypsin_dom"/>
</dbReference>
<dbReference type="Gene3D" id="4.10.400.10">
    <property type="entry name" value="Low-density Lipoprotein Receptor"/>
    <property type="match status" value="1"/>
</dbReference>
<dbReference type="GO" id="GO:0016020">
    <property type="term" value="C:membrane"/>
    <property type="evidence" value="ECO:0007669"/>
    <property type="project" value="InterPro"/>
</dbReference>
<dbReference type="CDD" id="cd00112">
    <property type="entry name" value="LDLa"/>
    <property type="match status" value="1"/>
</dbReference>
<dbReference type="SUPFAM" id="SSF50494">
    <property type="entry name" value="Trypsin-like serine proteases"/>
    <property type="match status" value="1"/>
</dbReference>
<evidence type="ECO:0000256" key="2">
    <source>
        <dbReference type="ARBA" id="ARBA00022801"/>
    </source>
</evidence>
<keyword evidence="1" id="KW-0645">Protease</keyword>
<dbReference type="PROSITE" id="PS00134">
    <property type="entry name" value="TRYPSIN_HIS"/>
    <property type="match status" value="1"/>
</dbReference>
<dbReference type="GeneTree" id="ENSGT00940000171677"/>
<dbReference type="SUPFAM" id="SSF56487">
    <property type="entry name" value="SRCR-like"/>
    <property type="match status" value="1"/>
</dbReference>
<dbReference type="STRING" id="8187.ENSLCAP00010035422"/>
<comment type="similarity">
    <text evidence="5">Belongs to the peptidase S1 family. CLIP subfamily.</text>
</comment>
<protein>
    <recommendedName>
        <fullName evidence="11">Transmembrane serine protease 4a</fullName>
    </recommendedName>
</protein>
<evidence type="ECO:0000256" key="6">
    <source>
        <dbReference type="PROSITE-ProRule" id="PRU00196"/>
    </source>
</evidence>
<keyword evidence="3" id="KW-0720">Serine protease</keyword>
<evidence type="ECO:0000256" key="5">
    <source>
        <dbReference type="ARBA" id="ARBA00024195"/>
    </source>
</evidence>
<dbReference type="InParanoid" id="A0A4W6ECT9"/>
<dbReference type="InterPro" id="IPR036772">
    <property type="entry name" value="SRCR-like_dom_sf"/>
</dbReference>
<dbReference type="PANTHER" id="PTHR24252">
    <property type="entry name" value="ACROSIN-RELATED"/>
    <property type="match status" value="1"/>
</dbReference>
<keyword evidence="2" id="KW-0378">Hydrolase</keyword>
<dbReference type="InterPro" id="IPR018114">
    <property type="entry name" value="TRYPSIN_HIS"/>
</dbReference>
<dbReference type="Proteomes" id="UP000314980">
    <property type="component" value="Unassembled WGS sequence"/>
</dbReference>
<organism evidence="9 10">
    <name type="scientific">Lates calcarifer</name>
    <name type="common">Barramundi</name>
    <name type="synonym">Holocentrus calcarifer</name>
    <dbReference type="NCBI Taxonomy" id="8187"/>
    <lineage>
        <taxon>Eukaryota</taxon>
        <taxon>Metazoa</taxon>
        <taxon>Chordata</taxon>
        <taxon>Craniata</taxon>
        <taxon>Vertebrata</taxon>
        <taxon>Euteleostomi</taxon>
        <taxon>Actinopterygii</taxon>
        <taxon>Neopterygii</taxon>
        <taxon>Teleostei</taxon>
        <taxon>Neoteleostei</taxon>
        <taxon>Acanthomorphata</taxon>
        <taxon>Carangaria</taxon>
        <taxon>Carangaria incertae sedis</taxon>
        <taxon>Centropomidae</taxon>
        <taxon>Lates</taxon>
    </lineage>
</organism>
<dbReference type="InterPro" id="IPR001190">
    <property type="entry name" value="SRCR"/>
</dbReference>
<evidence type="ECO:0000256" key="3">
    <source>
        <dbReference type="ARBA" id="ARBA00022825"/>
    </source>
</evidence>
<reference evidence="10" key="1">
    <citation type="submission" date="2015-09" db="EMBL/GenBank/DDBJ databases">
        <authorList>
            <person name="Sai Rama Sridatta P."/>
        </authorList>
    </citation>
    <scope>NUCLEOTIDE SEQUENCE [LARGE SCALE GENOMIC DNA]</scope>
</reference>
<dbReference type="PANTHER" id="PTHR24252:SF17">
    <property type="entry name" value="SUPPRESSOR OF TUMORIGENICITY 14 PROTEIN HOMOLOG-RELATED"/>
    <property type="match status" value="1"/>
</dbReference>
<accession>A0A4W6ECT9</accession>
<dbReference type="PROSITE" id="PS50287">
    <property type="entry name" value="SRCR_2"/>
    <property type="match status" value="1"/>
</dbReference>
<dbReference type="Ensembl" id="ENSLCAT00010036258.1">
    <property type="protein sequence ID" value="ENSLCAP00010035422.1"/>
    <property type="gene ID" value="ENSLCAG00010016612.1"/>
</dbReference>
<sequence length="336" mass="37128">AQLPEESTKPLNPRQLIVSKYFFCARSVKFIPIDKACDGKDDCAGGEDEITCMSSFTVNTTFPVRLMSPQHVLQVYSPGPGWRSVCSDDWTEKHTETACNQLGYTYLFAIRGSHNFCLSDCGQVGSQDRIVGGTDAVIEDWPWQVSLQQGGHHTCGGSLVSPRWVVTAAHCFTGSAQFPYIYIYIFIHTYIISIARKPVCLPPRAFGLAAGTSMVVTGWGYLEENGKVSPSLQKANILLIDHAVCSGPTVYGNAVTQRMICAGFMEGKVDACQVTYSGVPWYTSPRSRWHLLGVVSWGVGCARERRPGVYCNVEEMLNWIHTVIEVQNTDNNTFLC</sequence>
<dbReference type="InterPro" id="IPR002172">
    <property type="entry name" value="LDrepeatLR_classA_rpt"/>
</dbReference>
<evidence type="ECO:0000259" key="8">
    <source>
        <dbReference type="PROSITE" id="PS50287"/>
    </source>
</evidence>
<dbReference type="InterPro" id="IPR043504">
    <property type="entry name" value="Peptidase_S1_PA_chymotrypsin"/>
</dbReference>
<feature type="domain" description="Peptidase S1" evidence="7">
    <location>
        <begin position="130"/>
        <end position="325"/>
    </location>
</feature>
<feature type="domain" description="SRCR" evidence="8">
    <location>
        <begin position="73"/>
        <end position="103"/>
    </location>
</feature>
<evidence type="ECO:0000256" key="1">
    <source>
        <dbReference type="ARBA" id="ARBA00022670"/>
    </source>
</evidence>
<proteinExistence type="inferred from homology"/>
<keyword evidence="4" id="KW-1015">Disulfide bond</keyword>
<dbReference type="SUPFAM" id="SSF57424">
    <property type="entry name" value="LDL receptor-like module"/>
    <property type="match status" value="1"/>
</dbReference>
<dbReference type="InterPro" id="IPR009003">
    <property type="entry name" value="Peptidase_S1_PA"/>
</dbReference>
<dbReference type="SMART" id="SM00020">
    <property type="entry name" value="Tryp_SPc"/>
    <property type="match status" value="1"/>
</dbReference>
<evidence type="ECO:0000259" key="7">
    <source>
        <dbReference type="PROSITE" id="PS50240"/>
    </source>
</evidence>
<dbReference type="GO" id="GO:0006508">
    <property type="term" value="P:proteolysis"/>
    <property type="evidence" value="ECO:0007669"/>
    <property type="project" value="UniProtKB-KW"/>
</dbReference>
<dbReference type="FunCoup" id="A0A4W6ECT9">
    <property type="interactions" value="99"/>
</dbReference>
<comment type="caution">
    <text evidence="6">Lacks conserved residue(s) required for the propagation of feature annotation.</text>
</comment>
<reference evidence="9" key="2">
    <citation type="submission" date="2025-08" db="UniProtKB">
        <authorList>
            <consortium name="Ensembl"/>
        </authorList>
    </citation>
    <scope>IDENTIFICATION</scope>
</reference>
<evidence type="ECO:0000313" key="10">
    <source>
        <dbReference type="Proteomes" id="UP000314980"/>
    </source>
</evidence>
<dbReference type="InterPro" id="IPR036055">
    <property type="entry name" value="LDL_receptor-like_sf"/>
</dbReference>
<evidence type="ECO:0000256" key="4">
    <source>
        <dbReference type="ARBA" id="ARBA00023157"/>
    </source>
</evidence>
<evidence type="ECO:0000313" key="9">
    <source>
        <dbReference type="Ensembl" id="ENSLCAP00010035422.1"/>
    </source>
</evidence>
<name>A0A4W6ECT9_LATCA</name>
<keyword evidence="10" id="KW-1185">Reference proteome</keyword>
<dbReference type="SMART" id="SM00202">
    <property type="entry name" value="SR"/>
    <property type="match status" value="1"/>
</dbReference>
<dbReference type="Pfam" id="PF15494">
    <property type="entry name" value="SRCR_2"/>
    <property type="match status" value="1"/>
</dbReference>
<dbReference type="Pfam" id="PF00089">
    <property type="entry name" value="Trypsin"/>
    <property type="match status" value="2"/>
</dbReference>
<evidence type="ECO:0008006" key="11">
    <source>
        <dbReference type="Google" id="ProtNLM"/>
    </source>
</evidence>